<reference evidence="3" key="1">
    <citation type="submission" date="2025-08" db="UniProtKB">
        <authorList>
            <consortium name="Ensembl"/>
        </authorList>
    </citation>
    <scope>IDENTIFICATION</scope>
</reference>
<proteinExistence type="predicted"/>
<name>A0A672NMD1_SINGR</name>
<dbReference type="PANTHER" id="PTHR48251:SF1">
    <property type="entry name" value="COILED-COIL DOMAIN-CONTAINING PROTEIN 160"/>
    <property type="match status" value="1"/>
</dbReference>
<dbReference type="InParanoid" id="A0A672NMD1"/>
<protein>
    <submittedName>
        <fullName evidence="3">Coiled-coil domain containing 160</fullName>
    </submittedName>
</protein>
<dbReference type="AlphaFoldDB" id="A0A672NMD1"/>
<evidence type="ECO:0000313" key="3">
    <source>
        <dbReference type="Ensembl" id="ENSSGRP00000052387.1"/>
    </source>
</evidence>
<dbReference type="OMA" id="STWTTKE"/>
<organism evidence="3 4">
    <name type="scientific">Sinocyclocheilus grahami</name>
    <name type="common">Dianchi golden-line fish</name>
    <name type="synonym">Barbus grahami</name>
    <dbReference type="NCBI Taxonomy" id="75366"/>
    <lineage>
        <taxon>Eukaryota</taxon>
        <taxon>Metazoa</taxon>
        <taxon>Chordata</taxon>
        <taxon>Craniata</taxon>
        <taxon>Vertebrata</taxon>
        <taxon>Euteleostomi</taxon>
        <taxon>Actinopterygii</taxon>
        <taxon>Neopterygii</taxon>
        <taxon>Teleostei</taxon>
        <taxon>Ostariophysi</taxon>
        <taxon>Cypriniformes</taxon>
        <taxon>Cyprinidae</taxon>
        <taxon>Cyprininae</taxon>
        <taxon>Sinocyclocheilus</taxon>
    </lineage>
</organism>
<dbReference type="PANTHER" id="PTHR48251">
    <property type="entry name" value="COILED-COIL DOMAIN-CONTAINING PROTEIN 160"/>
    <property type="match status" value="1"/>
</dbReference>
<feature type="region of interest" description="Disordered" evidence="2">
    <location>
        <begin position="89"/>
        <end position="108"/>
    </location>
</feature>
<feature type="compositionally biased region" description="Polar residues" evidence="2">
    <location>
        <begin position="34"/>
        <end position="50"/>
    </location>
</feature>
<evidence type="ECO:0000313" key="4">
    <source>
        <dbReference type="Proteomes" id="UP000472262"/>
    </source>
</evidence>
<keyword evidence="4" id="KW-1185">Reference proteome</keyword>
<reference evidence="3" key="2">
    <citation type="submission" date="2025-09" db="UniProtKB">
        <authorList>
            <consortium name="Ensembl"/>
        </authorList>
    </citation>
    <scope>IDENTIFICATION</scope>
</reference>
<feature type="region of interest" description="Disordered" evidence="2">
    <location>
        <begin position="34"/>
        <end position="58"/>
    </location>
</feature>
<keyword evidence="1" id="KW-0175">Coiled coil</keyword>
<evidence type="ECO:0000256" key="2">
    <source>
        <dbReference type="SAM" id="MobiDB-lite"/>
    </source>
</evidence>
<evidence type="ECO:0000256" key="1">
    <source>
        <dbReference type="SAM" id="Coils"/>
    </source>
</evidence>
<feature type="compositionally biased region" description="Polar residues" evidence="2">
    <location>
        <begin position="98"/>
        <end position="108"/>
    </location>
</feature>
<dbReference type="Ensembl" id="ENSSGRT00000055966.1">
    <property type="protein sequence ID" value="ENSSGRP00000052387.1"/>
    <property type="gene ID" value="ENSSGRG00000027683.1"/>
</dbReference>
<feature type="coiled-coil region" evidence="1">
    <location>
        <begin position="119"/>
        <end position="244"/>
    </location>
</feature>
<dbReference type="Proteomes" id="UP000472262">
    <property type="component" value="Unassembled WGS sequence"/>
</dbReference>
<accession>A0A672NMD1</accession>
<sequence length="329" mass="38311">MENTLSSSRDDHHWVEEIFPPRFTFQNLLESQTNTNKQCSSSMNPPSALSTDIAEPQRSHRREMYLKALKEVQQTERLRKKEALAKRIIRPVDEGETSENPTDQSETAGQRCIWNERDITKLRAGLEEVERDRWRLKRQLSCSEEQLKAEHEERMKLQGLVEKLEEQLSLSKKRAARQALMINDLKSESQKMNAQLQKLTIQVRETEEEADRWKTSLSKAKEDVQQIVQERSNLAWELERAQAQCKSEGDRLGKAARIENEAVVLKLQREVKQTRADLCAERESHARSRTALELLRRHFSIPHAQVILSQKHLLLVMSGLKRYQSTSTH</sequence>